<proteinExistence type="predicted"/>
<dbReference type="Proteomes" id="UP000245119">
    <property type="component" value="Linkage Group LG14"/>
</dbReference>
<name>A0A2T7NBL2_POMCA</name>
<accession>A0A2T7NBL2</accession>
<feature type="region of interest" description="Disordered" evidence="2">
    <location>
        <begin position="1"/>
        <end position="22"/>
    </location>
</feature>
<comment type="caution">
    <text evidence="3">The sequence shown here is derived from an EMBL/GenBank/DDBJ whole genome shotgun (WGS) entry which is preliminary data.</text>
</comment>
<reference evidence="3 4" key="1">
    <citation type="submission" date="2018-04" db="EMBL/GenBank/DDBJ databases">
        <title>The genome of golden apple snail Pomacea canaliculata provides insight into stress tolerance and invasive adaptation.</title>
        <authorList>
            <person name="Liu C."/>
            <person name="Liu B."/>
            <person name="Ren Y."/>
            <person name="Zhang Y."/>
            <person name="Wang H."/>
            <person name="Li S."/>
            <person name="Jiang F."/>
            <person name="Yin L."/>
            <person name="Zhang G."/>
            <person name="Qian W."/>
            <person name="Fan W."/>
        </authorList>
    </citation>
    <scope>NUCLEOTIDE SEQUENCE [LARGE SCALE GENOMIC DNA]</scope>
    <source>
        <strain evidence="3">SZHN2017</strain>
        <tissue evidence="3">Muscle</tissue>
    </source>
</reference>
<evidence type="ECO:0000256" key="2">
    <source>
        <dbReference type="SAM" id="MobiDB-lite"/>
    </source>
</evidence>
<dbReference type="Gene3D" id="3.30.70.1820">
    <property type="entry name" value="L1 transposable element, RRM domain"/>
    <property type="match status" value="1"/>
</dbReference>
<sequence length="210" mass="24037">MEDTQPQDGDDASATGSSSTGKDCTIQDLMQVLVVVQRDVSTILRDNDTIRQELHSLRDDNSSRKQHNMLLSKRLDELQKELETLDRDSTLAMEMLDRQIDLQEQSSRRNNLRFFNVAETGKDSYTACAEQILDLLNHVYPERGWCRNDIERCHRIWNRQPKGGQNPRQVVVKFLHGSDKMAILTTGKDKLWEHGVKVAGDLTKSQAETI</sequence>
<feature type="coiled-coil region" evidence="1">
    <location>
        <begin position="68"/>
        <end position="95"/>
    </location>
</feature>
<feature type="compositionally biased region" description="Low complexity" evidence="2">
    <location>
        <begin position="12"/>
        <end position="21"/>
    </location>
</feature>
<evidence type="ECO:0000256" key="1">
    <source>
        <dbReference type="SAM" id="Coils"/>
    </source>
</evidence>
<dbReference type="PANTHER" id="PTHR11505">
    <property type="entry name" value="L1 TRANSPOSABLE ELEMENT-RELATED"/>
    <property type="match status" value="1"/>
</dbReference>
<dbReference type="AlphaFoldDB" id="A0A2T7NBL2"/>
<gene>
    <name evidence="3" type="ORF">C0Q70_21116</name>
</gene>
<protein>
    <submittedName>
        <fullName evidence="3">Uncharacterized protein</fullName>
    </submittedName>
</protein>
<evidence type="ECO:0000313" key="4">
    <source>
        <dbReference type="Proteomes" id="UP000245119"/>
    </source>
</evidence>
<dbReference type="OrthoDB" id="6158974at2759"/>
<feature type="compositionally biased region" description="Acidic residues" evidence="2">
    <location>
        <begin position="1"/>
        <end position="11"/>
    </location>
</feature>
<keyword evidence="4" id="KW-1185">Reference proteome</keyword>
<dbReference type="EMBL" id="PZQS01000014">
    <property type="protein sequence ID" value="PVD18566.1"/>
    <property type="molecule type" value="Genomic_DNA"/>
</dbReference>
<organism evidence="3 4">
    <name type="scientific">Pomacea canaliculata</name>
    <name type="common">Golden apple snail</name>
    <dbReference type="NCBI Taxonomy" id="400727"/>
    <lineage>
        <taxon>Eukaryota</taxon>
        <taxon>Metazoa</taxon>
        <taxon>Spiralia</taxon>
        <taxon>Lophotrochozoa</taxon>
        <taxon>Mollusca</taxon>
        <taxon>Gastropoda</taxon>
        <taxon>Caenogastropoda</taxon>
        <taxon>Architaenioglossa</taxon>
        <taxon>Ampullarioidea</taxon>
        <taxon>Ampullariidae</taxon>
        <taxon>Pomacea</taxon>
    </lineage>
</organism>
<dbReference type="InterPro" id="IPR004244">
    <property type="entry name" value="Transposase_22"/>
</dbReference>
<evidence type="ECO:0000313" key="3">
    <source>
        <dbReference type="EMBL" id="PVD18566.1"/>
    </source>
</evidence>
<keyword evidence="1" id="KW-0175">Coiled coil</keyword>